<dbReference type="AlphaFoldDB" id="A0A4U0U2Q3"/>
<feature type="region of interest" description="Disordered" evidence="7">
    <location>
        <begin position="383"/>
        <end position="608"/>
    </location>
</feature>
<dbReference type="PANTHER" id="PTHR13011:SF0">
    <property type="entry name" value="GENERAL TRANSCRIPTION FACTOR IIF SUBUNIT 1"/>
    <property type="match status" value="1"/>
</dbReference>
<dbReference type="GO" id="GO:0003677">
    <property type="term" value="F:DNA binding"/>
    <property type="evidence" value="ECO:0007669"/>
    <property type="project" value="UniProtKB-KW"/>
</dbReference>
<evidence type="ECO:0000256" key="2">
    <source>
        <dbReference type="ARBA" id="ARBA00005249"/>
    </source>
</evidence>
<dbReference type="GO" id="GO:0032968">
    <property type="term" value="P:positive regulation of transcription elongation by RNA polymerase II"/>
    <property type="evidence" value="ECO:0007669"/>
    <property type="project" value="InterPro"/>
</dbReference>
<feature type="compositionally biased region" description="Basic and acidic residues" evidence="7">
    <location>
        <begin position="161"/>
        <end position="182"/>
    </location>
</feature>
<keyword evidence="4" id="KW-0238">DNA-binding</keyword>
<keyword evidence="5" id="KW-0804">Transcription</keyword>
<dbReference type="SUPFAM" id="SSF50916">
    <property type="entry name" value="Rap30/74 interaction domains"/>
    <property type="match status" value="1"/>
</dbReference>
<dbReference type="GO" id="GO:0006367">
    <property type="term" value="P:transcription initiation at RNA polymerase II promoter"/>
    <property type="evidence" value="ECO:0007669"/>
    <property type="project" value="InterPro"/>
</dbReference>
<feature type="region of interest" description="Disordered" evidence="7">
    <location>
        <begin position="1"/>
        <end position="91"/>
    </location>
</feature>
<protein>
    <submittedName>
        <fullName evidence="8">Uncharacterized protein</fullName>
    </submittedName>
</protein>
<feature type="compositionally biased region" description="Basic and acidic residues" evidence="7">
    <location>
        <begin position="468"/>
        <end position="486"/>
    </location>
</feature>
<feature type="compositionally biased region" description="Polar residues" evidence="7">
    <location>
        <begin position="1"/>
        <end position="17"/>
    </location>
</feature>
<dbReference type="InterPro" id="IPR008851">
    <property type="entry name" value="TFIIF-alpha"/>
</dbReference>
<dbReference type="GO" id="GO:0001096">
    <property type="term" value="F:TFIIF-class transcription factor complex binding"/>
    <property type="evidence" value="ECO:0007669"/>
    <property type="project" value="TreeGrafter"/>
</dbReference>
<keyword evidence="9" id="KW-1185">Reference proteome</keyword>
<feature type="compositionally biased region" description="Basic and acidic residues" evidence="7">
    <location>
        <begin position="499"/>
        <end position="515"/>
    </location>
</feature>
<feature type="compositionally biased region" description="Basic and acidic residues" evidence="7">
    <location>
        <begin position="383"/>
        <end position="394"/>
    </location>
</feature>
<name>A0A4U0U2Q3_9PEZI</name>
<organism evidence="8 9">
    <name type="scientific">Salinomyces thailandicus</name>
    <dbReference type="NCBI Taxonomy" id="706561"/>
    <lineage>
        <taxon>Eukaryota</taxon>
        <taxon>Fungi</taxon>
        <taxon>Dikarya</taxon>
        <taxon>Ascomycota</taxon>
        <taxon>Pezizomycotina</taxon>
        <taxon>Dothideomycetes</taxon>
        <taxon>Dothideomycetidae</taxon>
        <taxon>Mycosphaerellales</taxon>
        <taxon>Teratosphaeriaceae</taxon>
        <taxon>Salinomyces</taxon>
    </lineage>
</organism>
<dbReference type="GO" id="GO:0016251">
    <property type="term" value="F:RNA polymerase II general transcription initiation factor activity"/>
    <property type="evidence" value="ECO:0007669"/>
    <property type="project" value="TreeGrafter"/>
</dbReference>
<feature type="compositionally biased region" description="Basic residues" evidence="7">
    <location>
        <begin position="426"/>
        <end position="438"/>
    </location>
</feature>
<dbReference type="PANTHER" id="PTHR13011">
    <property type="entry name" value="TFIIF-ALPHA"/>
    <property type="match status" value="1"/>
</dbReference>
<dbReference type="Proteomes" id="UP000308549">
    <property type="component" value="Unassembled WGS sequence"/>
</dbReference>
<evidence type="ECO:0000256" key="5">
    <source>
        <dbReference type="ARBA" id="ARBA00023163"/>
    </source>
</evidence>
<feature type="compositionally biased region" description="Basic and acidic residues" evidence="7">
    <location>
        <begin position="415"/>
        <end position="425"/>
    </location>
</feature>
<evidence type="ECO:0000313" key="9">
    <source>
        <dbReference type="Proteomes" id="UP000308549"/>
    </source>
</evidence>
<sequence length="665" mass="74732">MSASPSNPTPGSTSATPNAAMPTIRRKANTSIFNKKKPLKRPPQQAQTHTGAGQVPMSETQALGPHASVRPTANGQRAPPNPDDDPSLYTEYPIYINKSALARDLHHHAFKMNTDERKADGRPVEVNPYDEQVFTRPVRLHRRLARDKAEGADQSAAASDVDDKEREVREAKKAERQAEREANQAQIAPTGEAGKKPTKKKPQKKVEDVYYDESNPKHQLRSQLRYAEARPWHLEDFEGKQKWIGSYEQPLSNTNVMFEVADGGFKMVPVEKWYKMVRSDRVSTMDMGQVEKIMQAKHTAPRWFMNSHEAADAARAEAFALKREQIQNARRQPKQEDEDGPSFVKQEDYRADVDEIDFEFNDEFQDDDEGFIYGDVPDEDTKEIEKRIRKEMRDANLGGTGVKDEDKDWDEEEQNEKRAEDEERKKQKKLRRKLKRKEMRHEYESDTDDENKYEESSEDEDSEEEREREEKERKEKEAAQANDEKSGSSTKGTSTPTGRLEKKAVPGASLKRDAELSELSGNESSRKKAKFNGTKGSNGAARSLSPDAARRMPSGYGSGSETDTSRPGRTKLKLKNSPPGSPNDGSRAASPSGSRAQSPALSPPVAQPFPTLDEIKAAIPPAGIAIGELVKRFKLRLGDKGTDFITMVKNVGRQDPATKKIVRRD</sequence>
<feature type="compositionally biased region" description="Low complexity" evidence="7">
    <location>
        <begin position="487"/>
        <end position="498"/>
    </location>
</feature>
<dbReference type="OrthoDB" id="76676at2759"/>
<feature type="region of interest" description="Disordered" evidence="7">
    <location>
        <begin position="145"/>
        <end position="214"/>
    </location>
</feature>
<feature type="compositionally biased region" description="Polar residues" evidence="7">
    <location>
        <begin position="44"/>
        <end position="61"/>
    </location>
</feature>
<keyword evidence="3" id="KW-0805">Transcription regulation</keyword>
<feature type="compositionally biased region" description="Low complexity" evidence="7">
    <location>
        <begin position="585"/>
        <end position="600"/>
    </location>
</feature>
<comment type="subcellular location">
    <subcellularLocation>
        <location evidence="1">Nucleus</location>
    </subcellularLocation>
</comment>
<evidence type="ECO:0000256" key="3">
    <source>
        <dbReference type="ARBA" id="ARBA00023015"/>
    </source>
</evidence>
<feature type="compositionally biased region" description="Acidic residues" evidence="7">
    <location>
        <begin position="445"/>
        <end position="467"/>
    </location>
</feature>
<comment type="caution">
    <text evidence="8">The sequence shown here is derived from an EMBL/GenBank/DDBJ whole genome shotgun (WGS) entry which is preliminary data.</text>
</comment>
<feature type="region of interest" description="Disordered" evidence="7">
    <location>
        <begin position="327"/>
        <end position="348"/>
    </location>
</feature>
<dbReference type="InterPro" id="IPR011039">
    <property type="entry name" value="TFIIF_interaction"/>
</dbReference>
<reference evidence="8 9" key="1">
    <citation type="submission" date="2017-03" db="EMBL/GenBank/DDBJ databases">
        <title>Genomes of endolithic fungi from Antarctica.</title>
        <authorList>
            <person name="Coleine C."/>
            <person name="Masonjones S."/>
            <person name="Stajich J.E."/>
        </authorList>
    </citation>
    <scope>NUCLEOTIDE SEQUENCE [LARGE SCALE GENOMIC DNA]</scope>
    <source>
        <strain evidence="8 9">CCFEE 6315</strain>
    </source>
</reference>
<dbReference type="GO" id="GO:0005674">
    <property type="term" value="C:transcription factor TFIIF complex"/>
    <property type="evidence" value="ECO:0007669"/>
    <property type="project" value="TreeGrafter"/>
</dbReference>
<comment type="similarity">
    <text evidence="2">Belongs to the TFIIF alpha subunit family.</text>
</comment>
<dbReference type="EMBL" id="NAJL01000018">
    <property type="protein sequence ID" value="TKA28355.1"/>
    <property type="molecule type" value="Genomic_DNA"/>
</dbReference>
<evidence type="ECO:0000256" key="4">
    <source>
        <dbReference type="ARBA" id="ARBA00023125"/>
    </source>
</evidence>
<evidence type="ECO:0000256" key="1">
    <source>
        <dbReference type="ARBA" id="ARBA00004123"/>
    </source>
</evidence>
<accession>A0A4U0U2Q3</accession>
<feature type="compositionally biased region" description="Basic residues" evidence="7">
    <location>
        <begin position="24"/>
        <end position="40"/>
    </location>
</feature>
<evidence type="ECO:0000313" key="8">
    <source>
        <dbReference type="EMBL" id="TKA28355.1"/>
    </source>
</evidence>
<evidence type="ECO:0000256" key="6">
    <source>
        <dbReference type="ARBA" id="ARBA00023242"/>
    </source>
</evidence>
<gene>
    <name evidence="8" type="ORF">B0A50_03822</name>
</gene>
<evidence type="ECO:0000256" key="7">
    <source>
        <dbReference type="SAM" id="MobiDB-lite"/>
    </source>
</evidence>
<keyword evidence="6" id="KW-0539">Nucleus</keyword>
<proteinExistence type="inferred from homology"/>